<dbReference type="Proteomes" id="UP001596317">
    <property type="component" value="Unassembled WGS sequence"/>
</dbReference>
<keyword evidence="2" id="KW-1185">Reference proteome</keyword>
<sequence>MPLRLNEWTVLYRLQVDPQADPNTISLPASNLSAKARGVYVAVLPLNRTPGGDGGTAGAGDSFS</sequence>
<dbReference type="EMBL" id="JBHSWB010000001">
    <property type="protein sequence ID" value="MFC6660795.1"/>
    <property type="molecule type" value="Genomic_DNA"/>
</dbReference>
<organism evidence="1 2">
    <name type="scientific">Deinococcus multiflagellatus</name>
    <dbReference type="NCBI Taxonomy" id="1656887"/>
    <lineage>
        <taxon>Bacteria</taxon>
        <taxon>Thermotogati</taxon>
        <taxon>Deinococcota</taxon>
        <taxon>Deinococci</taxon>
        <taxon>Deinococcales</taxon>
        <taxon>Deinococcaceae</taxon>
        <taxon>Deinococcus</taxon>
    </lineage>
</organism>
<protein>
    <submittedName>
        <fullName evidence="1">Uncharacterized protein</fullName>
    </submittedName>
</protein>
<name>A0ABW1ZIU3_9DEIO</name>
<accession>A0ABW1ZIU3</accession>
<comment type="caution">
    <text evidence="1">The sequence shown here is derived from an EMBL/GenBank/DDBJ whole genome shotgun (WGS) entry which is preliminary data.</text>
</comment>
<proteinExistence type="predicted"/>
<reference evidence="2" key="1">
    <citation type="journal article" date="2019" name="Int. J. Syst. Evol. Microbiol.">
        <title>The Global Catalogue of Microorganisms (GCM) 10K type strain sequencing project: providing services to taxonomists for standard genome sequencing and annotation.</title>
        <authorList>
            <consortium name="The Broad Institute Genomics Platform"/>
            <consortium name="The Broad Institute Genome Sequencing Center for Infectious Disease"/>
            <person name="Wu L."/>
            <person name="Ma J."/>
        </authorList>
    </citation>
    <scope>NUCLEOTIDE SEQUENCE [LARGE SCALE GENOMIC DNA]</scope>
    <source>
        <strain evidence="2">CCUG 63830</strain>
    </source>
</reference>
<dbReference type="RefSeq" id="WP_380055997.1">
    <property type="nucleotide sequence ID" value="NZ_JBHSWB010000001.1"/>
</dbReference>
<gene>
    <name evidence="1" type="ORF">ACFP90_10890</name>
</gene>
<evidence type="ECO:0000313" key="1">
    <source>
        <dbReference type="EMBL" id="MFC6660795.1"/>
    </source>
</evidence>
<evidence type="ECO:0000313" key="2">
    <source>
        <dbReference type="Proteomes" id="UP001596317"/>
    </source>
</evidence>